<dbReference type="Proteomes" id="UP000326912">
    <property type="component" value="Unassembled WGS sequence"/>
</dbReference>
<dbReference type="RefSeq" id="WP_151757817.1">
    <property type="nucleotide sequence ID" value="NZ_BKZW01000002.1"/>
</dbReference>
<proteinExistence type="predicted"/>
<protein>
    <submittedName>
        <fullName evidence="2">Uncharacterized protein</fullName>
    </submittedName>
</protein>
<keyword evidence="1" id="KW-0472">Membrane</keyword>
<feature type="transmembrane region" description="Helical" evidence="1">
    <location>
        <begin position="107"/>
        <end position="126"/>
    </location>
</feature>
<keyword evidence="1" id="KW-1133">Transmembrane helix</keyword>
<evidence type="ECO:0000256" key="1">
    <source>
        <dbReference type="SAM" id="Phobius"/>
    </source>
</evidence>
<dbReference type="EMBL" id="BKZW01000002">
    <property type="protein sequence ID" value="GER90029.1"/>
    <property type="molecule type" value="Genomic_DNA"/>
</dbReference>
<name>A0A5J4KVA9_9CHLR</name>
<feature type="transmembrane region" description="Helical" evidence="1">
    <location>
        <begin position="239"/>
        <end position="259"/>
    </location>
</feature>
<feature type="transmembrane region" description="Helical" evidence="1">
    <location>
        <begin position="65"/>
        <end position="86"/>
    </location>
</feature>
<feature type="transmembrane region" description="Helical" evidence="1">
    <location>
        <begin position="279"/>
        <end position="296"/>
    </location>
</feature>
<feature type="transmembrane region" description="Helical" evidence="1">
    <location>
        <begin position="175"/>
        <end position="195"/>
    </location>
</feature>
<evidence type="ECO:0000313" key="2">
    <source>
        <dbReference type="EMBL" id="GER90029.1"/>
    </source>
</evidence>
<feature type="transmembrane region" description="Helical" evidence="1">
    <location>
        <begin position="132"/>
        <end position="155"/>
    </location>
</feature>
<feature type="transmembrane region" description="Helical" evidence="1">
    <location>
        <begin position="201"/>
        <end position="218"/>
    </location>
</feature>
<feature type="transmembrane region" description="Helical" evidence="1">
    <location>
        <begin position="28"/>
        <end position="53"/>
    </location>
</feature>
<gene>
    <name evidence="2" type="ORF">KDW_41910</name>
</gene>
<evidence type="ECO:0000313" key="3">
    <source>
        <dbReference type="Proteomes" id="UP000326912"/>
    </source>
</evidence>
<accession>A0A5J4KVA9</accession>
<organism evidence="2 3">
    <name type="scientific">Dictyobacter vulcani</name>
    <dbReference type="NCBI Taxonomy" id="2607529"/>
    <lineage>
        <taxon>Bacteria</taxon>
        <taxon>Bacillati</taxon>
        <taxon>Chloroflexota</taxon>
        <taxon>Ktedonobacteria</taxon>
        <taxon>Ktedonobacterales</taxon>
        <taxon>Dictyobacteraceae</taxon>
        <taxon>Dictyobacter</taxon>
    </lineage>
</organism>
<sequence>MNKALAIETTEHASVAPPMNSLVKGYSLVSASAFTIIGIVMLALALLTPASVIFKGGSVVDSLGILFKVAEIVFSFGMLHAALMLWRVVLNKKPAPHGIGILPGDGALANAFFYFGFAMTAFHLGYASQAIALAQFITVLVGLFFGAGGLALSGFSRPARPAGHITFPLMLRDGVILIVGTILMAIALGQLAGPALKPPQWNWISFLGITVPGMFLLMGRETVKARLETWQGLARFPGLLLTETLLVLGLAIMLYGSYANLTLGVNGYQVGPKGNAAGLIFWIAAVLMLLVIRGAYKIAVSHRYNRVGYRMISKLLYVMAIVIFIYGERSFLSGHAPLFSVGGAAPAAALILVGAFLILVVGRTAAQKVSLSYSSSS</sequence>
<dbReference type="AlphaFoldDB" id="A0A5J4KVA9"/>
<feature type="transmembrane region" description="Helical" evidence="1">
    <location>
        <begin position="308"/>
        <end position="326"/>
    </location>
</feature>
<comment type="caution">
    <text evidence="2">The sequence shown here is derived from an EMBL/GenBank/DDBJ whole genome shotgun (WGS) entry which is preliminary data.</text>
</comment>
<keyword evidence="1" id="KW-0812">Transmembrane</keyword>
<feature type="transmembrane region" description="Helical" evidence="1">
    <location>
        <begin position="338"/>
        <end position="361"/>
    </location>
</feature>
<keyword evidence="3" id="KW-1185">Reference proteome</keyword>
<reference evidence="2 3" key="1">
    <citation type="submission" date="2019-10" db="EMBL/GenBank/DDBJ databases">
        <title>Dictyobacter vulcani sp. nov., within the class Ktedonobacteria, isolated from soil of volcanic Mt. Zao.</title>
        <authorList>
            <person name="Zheng Y."/>
            <person name="Wang C.M."/>
            <person name="Sakai Y."/>
            <person name="Abe K."/>
            <person name="Yokota A."/>
            <person name="Yabe S."/>
        </authorList>
    </citation>
    <scope>NUCLEOTIDE SEQUENCE [LARGE SCALE GENOMIC DNA]</scope>
    <source>
        <strain evidence="2 3">W12</strain>
    </source>
</reference>